<protein>
    <recommendedName>
        <fullName evidence="2 6">Elongation factor Ts</fullName>
        <shortName evidence="6">EF-Ts</shortName>
    </recommendedName>
</protein>
<dbReference type="Pfam" id="PF00889">
    <property type="entry name" value="EF_TS"/>
    <property type="match status" value="1"/>
</dbReference>
<evidence type="ECO:0000256" key="1">
    <source>
        <dbReference type="ARBA" id="ARBA00005532"/>
    </source>
</evidence>
<dbReference type="Proteomes" id="UP000192903">
    <property type="component" value="Unassembled WGS sequence"/>
</dbReference>
<sequence>MAEITAAMVKELREKTGAGMMDCKKALAETNGDMEAAIDWLRAKGIAKADKKSGRTAAEGLIGIASAGTKAVAVEINSETDFVARNDAFQGLVRGVAEVALSTDGSVDAIGAATYPASGKSVTDTIKDAVATIGENMNLRRAALLSVEDGVVATYIHNAVADSLGKLGVLVALKSTGNKDALAAIGKQVAMHIAATAPLAIRAEEVDAAVAERERNVFIEQSRASGKPDAIIEKMVEGRMRKFFEEVALLSQAFVINPDLTVGAAIKAAEKEVGAPIEVTGMARLLLGEGIEKEETDFAAEVAAAVKG</sequence>
<name>A0A1X7GB53_9HYPH</name>
<dbReference type="InterPro" id="IPR009060">
    <property type="entry name" value="UBA-like_sf"/>
</dbReference>
<dbReference type="PROSITE" id="PS01126">
    <property type="entry name" value="EF_TS_1"/>
    <property type="match status" value="1"/>
</dbReference>
<evidence type="ECO:0000256" key="4">
    <source>
        <dbReference type="ARBA" id="ARBA00022768"/>
    </source>
</evidence>
<dbReference type="FunFam" id="1.10.8.10:FF:000001">
    <property type="entry name" value="Elongation factor Ts"/>
    <property type="match status" value="1"/>
</dbReference>
<dbReference type="InterPro" id="IPR014039">
    <property type="entry name" value="Transl_elong_EFTs/EF1B_dimer"/>
</dbReference>
<dbReference type="Gene3D" id="1.10.286.20">
    <property type="match status" value="1"/>
</dbReference>
<dbReference type="PANTHER" id="PTHR11741:SF0">
    <property type="entry name" value="ELONGATION FACTOR TS, MITOCHONDRIAL"/>
    <property type="match status" value="1"/>
</dbReference>
<keyword evidence="4 6" id="KW-0251">Elongation factor</keyword>
<evidence type="ECO:0000256" key="5">
    <source>
        <dbReference type="ARBA" id="ARBA00022917"/>
    </source>
</evidence>
<dbReference type="SUPFAM" id="SSF54713">
    <property type="entry name" value="Elongation factor Ts (EF-Ts), dimerisation domain"/>
    <property type="match status" value="2"/>
</dbReference>
<evidence type="ECO:0000313" key="10">
    <source>
        <dbReference type="EMBL" id="SMF67116.1"/>
    </source>
</evidence>
<dbReference type="AlphaFoldDB" id="A0A1X7GB53"/>
<dbReference type="PANTHER" id="PTHR11741">
    <property type="entry name" value="ELONGATION FACTOR TS"/>
    <property type="match status" value="1"/>
</dbReference>
<dbReference type="InterPro" id="IPR018101">
    <property type="entry name" value="Transl_elong_Ts_CS"/>
</dbReference>
<comment type="subcellular location">
    <subcellularLocation>
        <location evidence="6 8">Cytoplasm</location>
    </subcellularLocation>
</comment>
<evidence type="ECO:0000256" key="7">
    <source>
        <dbReference type="RuleBase" id="RU000642"/>
    </source>
</evidence>
<dbReference type="SUPFAM" id="SSF46934">
    <property type="entry name" value="UBA-like"/>
    <property type="match status" value="1"/>
</dbReference>
<dbReference type="HAMAP" id="MF_00050">
    <property type="entry name" value="EF_Ts"/>
    <property type="match status" value="1"/>
</dbReference>
<feature type="region of interest" description="Involved in Mg(2+) ion dislocation from EF-Tu" evidence="6">
    <location>
        <begin position="80"/>
        <end position="83"/>
    </location>
</feature>
<dbReference type="Gene3D" id="1.10.8.10">
    <property type="entry name" value="DNA helicase RuvA subunit, C-terminal domain"/>
    <property type="match status" value="1"/>
</dbReference>
<evidence type="ECO:0000256" key="2">
    <source>
        <dbReference type="ARBA" id="ARBA00016956"/>
    </source>
</evidence>
<accession>A0A1X7GB53</accession>
<keyword evidence="5 6" id="KW-0648">Protein biosynthesis</keyword>
<dbReference type="EMBL" id="FXAF01000011">
    <property type="protein sequence ID" value="SMF67116.1"/>
    <property type="molecule type" value="Genomic_DNA"/>
</dbReference>
<evidence type="ECO:0000313" key="11">
    <source>
        <dbReference type="Proteomes" id="UP000192903"/>
    </source>
</evidence>
<dbReference type="Gene3D" id="3.30.479.20">
    <property type="entry name" value="Elongation factor Ts, dimerisation domain"/>
    <property type="match status" value="2"/>
</dbReference>
<keyword evidence="3 6" id="KW-0963">Cytoplasm</keyword>
<comment type="function">
    <text evidence="6 7">Associates with the EF-Tu.GDP complex and induces the exchange of GDP to GTP. It remains bound to the aminoacyl-tRNA.EF-Tu.GTP complex up to the GTP hydrolysis stage on the ribosome.</text>
</comment>
<keyword evidence="11" id="KW-1185">Reference proteome</keyword>
<dbReference type="RefSeq" id="WP_085424225.1">
    <property type="nucleotide sequence ID" value="NZ_FXAF01000011.1"/>
</dbReference>
<dbReference type="OrthoDB" id="9808348at2"/>
<dbReference type="STRING" id="464029.SAMN02982989_3546"/>
<evidence type="ECO:0000256" key="6">
    <source>
        <dbReference type="HAMAP-Rule" id="MF_00050"/>
    </source>
</evidence>
<dbReference type="FunFam" id="1.10.286.20:FF:000001">
    <property type="entry name" value="Elongation factor Ts"/>
    <property type="match status" value="1"/>
</dbReference>
<evidence type="ECO:0000256" key="8">
    <source>
        <dbReference type="RuleBase" id="RU000643"/>
    </source>
</evidence>
<dbReference type="PROSITE" id="PS01127">
    <property type="entry name" value="EF_TS_2"/>
    <property type="match status" value="1"/>
</dbReference>
<dbReference type="GO" id="GO:0003746">
    <property type="term" value="F:translation elongation factor activity"/>
    <property type="evidence" value="ECO:0007669"/>
    <property type="project" value="UniProtKB-UniRule"/>
</dbReference>
<organism evidence="10 11">
    <name type="scientific">Xaviernesmea oryzae</name>
    <dbReference type="NCBI Taxonomy" id="464029"/>
    <lineage>
        <taxon>Bacteria</taxon>
        <taxon>Pseudomonadati</taxon>
        <taxon>Pseudomonadota</taxon>
        <taxon>Alphaproteobacteria</taxon>
        <taxon>Hyphomicrobiales</taxon>
        <taxon>Rhizobiaceae</taxon>
        <taxon>Rhizobium/Agrobacterium group</taxon>
        <taxon>Xaviernesmea</taxon>
    </lineage>
</organism>
<feature type="domain" description="Translation elongation factor EFTs/EF1B dimerisation" evidence="9">
    <location>
        <begin position="71"/>
        <end position="289"/>
    </location>
</feature>
<dbReference type="NCBIfam" id="TIGR00116">
    <property type="entry name" value="tsf"/>
    <property type="match status" value="1"/>
</dbReference>
<dbReference type="CDD" id="cd14275">
    <property type="entry name" value="UBA_EF-Ts"/>
    <property type="match status" value="1"/>
</dbReference>
<proteinExistence type="inferred from homology"/>
<comment type="similarity">
    <text evidence="1 6 7">Belongs to the EF-Ts family.</text>
</comment>
<evidence type="ECO:0000256" key="3">
    <source>
        <dbReference type="ARBA" id="ARBA00022490"/>
    </source>
</evidence>
<dbReference type="GO" id="GO:0005737">
    <property type="term" value="C:cytoplasm"/>
    <property type="evidence" value="ECO:0007669"/>
    <property type="project" value="UniProtKB-SubCell"/>
</dbReference>
<dbReference type="InterPro" id="IPR001816">
    <property type="entry name" value="Transl_elong_EFTs/EF1B"/>
</dbReference>
<reference evidence="11" key="1">
    <citation type="submission" date="2017-04" db="EMBL/GenBank/DDBJ databases">
        <authorList>
            <person name="Varghese N."/>
            <person name="Submissions S."/>
        </authorList>
    </citation>
    <scope>NUCLEOTIDE SEQUENCE [LARGE SCALE GENOMIC DNA]</scope>
    <source>
        <strain evidence="11">B4P</strain>
    </source>
</reference>
<gene>
    <name evidence="6" type="primary">tsf</name>
    <name evidence="10" type="ORF">SAMN02982989_3546</name>
</gene>
<evidence type="ECO:0000259" key="9">
    <source>
        <dbReference type="Pfam" id="PF00889"/>
    </source>
</evidence>
<dbReference type="InterPro" id="IPR036402">
    <property type="entry name" value="EF-Ts_dimer_sf"/>
</dbReference>